<dbReference type="VEuPathDB" id="FungiDB:RO3G_04052"/>
<sequence length="56" mass="6439">MNSSPINPDGYFDQIYSIELIAFLSTVFNLIKVIILVVKVFKMLFETTQNNKAIQQ</sequence>
<evidence type="ECO:0000313" key="3">
    <source>
        <dbReference type="Proteomes" id="UP000009138"/>
    </source>
</evidence>
<dbReference type="RefSeq" id="XP_067514743.1">
    <property type="nucleotide sequence ID" value="XM_067658642.1"/>
</dbReference>
<proteinExistence type="predicted"/>
<organism evidence="2 3">
    <name type="scientific">Rhizopus delemar (strain RA 99-880 / ATCC MYA-4621 / FGSC 9543 / NRRL 43880)</name>
    <name type="common">Mucormycosis agent</name>
    <name type="synonym">Rhizopus arrhizus var. delemar</name>
    <dbReference type="NCBI Taxonomy" id="246409"/>
    <lineage>
        <taxon>Eukaryota</taxon>
        <taxon>Fungi</taxon>
        <taxon>Fungi incertae sedis</taxon>
        <taxon>Mucoromycota</taxon>
        <taxon>Mucoromycotina</taxon>
        <taxon>Mucoromycetes</taxon>
        <taxon>Mucorales</taxon>
        <taxon>Mucorineae</taxon>
        <taxon>Rhizopodaceae</taxon>
        <taxon>Rhizopus</taxon>
    </lineage>
</organism>
<evidence type="ECO:0000256" key="1">
    <source>
        <dbReference type="SAM" id="Phobius"/>
    </source>
</evidence>
<gene>
    <name evidence="2" type="ORF">RO3G_04052</name>
</gene>
<evidence type="ECO:0000313" key="2">
    <source>
        <dbReference type="EMBL" id="EIE79347.1"/>
    </source>
</evidence>
<keyword evidence="1" id="KW-1133">Transmembrane helix</keyword>
<keyword evidence="1" id="KW-0812">Transmembrane</keyword>
<dbReference type="AlphaFoldDB" id="I1BT17"/>
<accession>I1BT17</accession>
<keyword evidence="3" id="KW-1185">Reference proteome</keyword>
<keyword evidence="1" id="KW-0472">Membrane</keyword>
<dbReference type="EMBL" id="CH476733">
    <property type="protein sequence ID" value="EIE79347.1"/>
    <property type="molecule type" value="Genomic_DNA"/>
</dbReference>
<name>I1BT17_RHIO9</name>
<dbReference type="Proteomes" id="UP000009138">
    <property type="component" value="Unassembled WGS sequence"/>
</dbReference>
<dbReference type="InParanoid" id="I1BT17"/>
<dbReference type="GeneID" id="93611023"/>
<protein>
    <submittedName>
        <fullName evidence="2">Uncharacterized protein</fullName>
    </submittedName>
</protein>
<feature type="transmembrane region" description="Helical" evidence="1">
    <location>
        <begin position="20"/>
        <end position="41"/>
    </location>
</feature>
<reference evidence="2 3" key="1">
    <citation type="journal article" date="2009" name="PLoS Genet.">
        <title>Genomic analysis of the basal lineage fungus Rhizopus oryzae reveals a whole-genome duplication.</title>
        <authorList>
            <person name="Ma L.-J."/>
            <person name="Ibrahim A.S."/>
            <person name="Skory C."/>
            <person name="Grabherr M.G."/>
            <person name="Burger G."/>
            <person name="Butler M."/>
            <person name="Elias M."/>
            <person name="Idnurm A."/>
            <person name="Lang B.F."/>
            <person name="Sone T."/>
            <person name="Abe A."/>
            <person name="Calvo S.E."/>
            <person name="Corrochano L.M."/>
            <person name="Engels R."/>
            <person name="Fu J."/>
            <person name="Hansberg W."/>
            <person name="Kim J.-M."/>
            <person name="Kodira C.D."/>
            <person name="Koehrsen M.J."/>
            <person name="Liu B."/>
            <person name="Miranda-Saavedra D."/>
            <person name="O'Leary S."/>
            <person name="Ortiz-Castellanos L."/>
            <person name="Poulter R."/>
            <person name="Rodriguez-Romero J."/>
            <person name="Ruiz-Herrera J."/>
            <person name="Shen Y.-Q."/>
            <person name="Zeng Q."/>
            <person name="Galagan J."/>
            <person name="Birren B.W."/>
            <person name="Cuomo C.A."/>
            <person name="Wickes B.L."/>
        </authorList>
    </citation>
    <scope>NUCLEOTIDE SEQUENCE [LARGE SCALE GENOMIC DNA]</scope>
    <source>
        <strain evidence="3">RA 99-880 / ATCC MYA-4621 / FGSC 9543 / NRRL 43880</strain>
    </source>
</reference>